<evidence type="ECO:0008006" key="3">
    <source>
        <dbReference type="Google" id="ProtNLM"/>
    </source>
</evidence>
<dbReference type="RefSeq" id="WP_075713455.1">
    <property type="nucleotide sequence ID" value="NZ_MJIE01000001.1"/>
</dbReference>
<dbReference type="Pfam" id="PF10050">
    <property type="entry name" value="DUF2284"/>
    <property type="match status" value="1"/>
</dbReference>
<proteinExistence type="predicted"/>
<keyword evidence="2" id="KW-1185">Reference proteome</keyword>
<dbReference type="Proteomes" id="UP000187404">
    <property type="component" value="Unassembled WGS sequence"/>
</dbReference>
<evidence type="ECO:0000313" key="2">
    <source>
        <dbReference type="Proteomes" id="UP000187404"/>
    </source>
</evidence>
<dbReference type="OrthoDB" id="5420534at2"/>
<dbReference type="AlphaFoldDB" id="A0A1Q9JIZ4"/>
<evidence type="ECO:0000313" key="1">
    <source>
        <dbReference type="EMBL" id="OLR56134.1"/>
    </source>
</evidence>
<organism evidence="1 2">
    <name type="scientific">Hornefia porci</name>
    <dbReference type="NCBI Taxonomy" id="2652292"/>
    <lineage>
        <taxon>Bacteria</taxon>
        <taxon>Bacillati</taxon>
        <taxon>Bacillota</taxon>
        <taxon>Clostridia</taxon>
        <taxon>Peptostreptococcales</taxon>
        <taxon>Anaerovoracaceae</taxon>
        <taxon>Hornefia</taxon>
    </lineage>
</organism>
<sequence>MNYSLERFEKETDIVSYIDGYVDVEEFLPRCMECGSYGRVWSCPPFQFDPMELWRSYRRILIQGYRLSFGEDRTKETMTEALWKVKEQLSEELFVQERENPESLALSAGDCQLCGDCTRPEGAPCRNKERMRYSIESLGGNVGKTLSELCGIQLEWIRGDCLPSHFVLCGALLKK</sequence>
<accession>A0A1Q9JIZ4</accession>
<dbReference type="EMBL" id="MJIE01000001">
    <property type="protein sequence ID" value="OLR56134.1"/>
    <property type="molecule type" value="Genomic_DNA"/>
</dbReference>
<name>A0A1Q9JIZ4_9FIRM</name>
<reference evidence="1 2" key="1">
    <citation type="journal article" date="2016" name="Appl. Environ. Microbiol.">
        <title>Function and Phylogeny of Bacterial Butyryl Coenzyme A:Acetate Transferases and Their Diversity in the Proximal Colon of Swine.</title>
        <authorList>
            <person name="Trachsel J."/>
            <person name="Bayles D.O."/>
            <person name="Looft T."/>
            <person name="Levine U.Y."/>
            <person name="Allen H.K."/>
        </authorList>
    </citation>
    <scope>NUCLEOTIDE SEQUENCE [LARGE SCALE GENOMIC DNA]</scope>
    <source>
        <strain evidence="1 2">68-3-10</strain>
    </source>
</reference>
<dbReference type="InterPro" id="IPR019271">
    <property type="entry name" value="DUF2284_metal-binding"/>
</dbReference>
<dbReference type="STRING" id="1261640.BHK98_08690"/>
<comment type="caution">
    <text evidence="1">The sequence shown here is derived from an EMBL/GenBank/DDBJ whole genome shotgun (WGS) entry which is preliminary data.</text>
</comment>
<protein>
    <recommendedName>
        <fullName evidence="3">Metal-binding protein</fullName>
    </recommendedName>
</protein>
<gene>
    <name evidence="1" type="ORF">BHK98_08690</name>
</gene>